<evidence type="ECO:0000313" key="5">
    <source>
        <dbReference type="Proteomes" id="UP000502504"/>
    </source>
</evidence>
<evidence type="ECO:0000256" key="1">
    <source>
        <dbReference type="SAM" id="MobiDB-lite"/>
    </source>
</evidence>
<dbReference type="RefSeq" id="WP_078634523.1">
    <property type="nucleotide sequence ID" value="NZ_CM007717.1"/>
</dbReference>
<reference evidence="3 5" key="2">
    <citation type="submission" date="2020-03" db="EMBL/GenBank/DDBJ databases">
        <title>Is there a link between lipid content and antibiotic production in Streptomyces?</title>
        <authorList>
            <person name="David M."/>
            <person name="Lejeune C."/>
            <person name="Abreu S."/>
            <person name="Thibessard A."/>
            <person name="Leblond P."/>
            <person name="Chaminade P."/>
            <person name="Virolle M.-J."/>
        </authorList>
    </citation>
    <scope>NUCLEOTIDE SEQUENCE [LARGE SCALE GENOMIC DNA]</scope>
    <source>
        <strain evidence="3 5">DSM 41481</strain>
    </source>
</reference>
<feature type="compositionally biased region" description="Basic and acidic residues" evidence="1">
    <location>
        <begin position="49"/>
        <end position="69"/>
    </location>
</feature>
<evidence type="ECO:0000313" key="2">
    <source>
        <dbReference type="EMBL" id="OOQ49158.1"/>
    </source>
</evidence>
<keyword evidence="4" id="KW-1185">Reference proteome</keyword>
<evidence type="ECO:0000313" key="3">
    <source>
        <dbReference type="EMBL" id="QIT46129.1"/>
    </source>
</evidence>
<dbReference type="EMBL" id="LHQL01000011">
    <property type="protein sequence ID" value="OOQ49158.1"/>
    <property type="molecule type" value="Genomic_DNA"/>
</dbReference>
<organism evidence="3 5">
    <name type="scientific">Streptomyces antibioticus</name>
    <dbReference type="NCBI Taxonomy" id="1890"/>
    <lineage>
        <taxon>Bacteria</taxon>
        <taxon>Bacillati</taxon>
        <taxon>Actinomycetota</taxon>
        <taxon>Actinomycetes</taxon>
        <taxon>Kitasatosporales</taxon>
        <taxon>Streptomycetaceae</taxon>
        <taxon>Streptomyces</taxon>
    </lineage>
</organism>
<feature type="region of interest" description="Disordered" evidence="1">
    <location>
        <begin position="1"/>
        <end position="80"/>
    </location>
</feature>
<evidence type="ECO:0000313" key="4">
    <source>
        <dbReference type="Proteomes" id="UP000190306"/>
    </source>
</evidence>
<dbReference type="Proteomes" id="UP000190306">
    <property type="component" value="Chromosome"/>
</dbReference>
<accession>A0AAE7CM91</accession>
<protein>
    <submittedName>
        <fullName evidence="3">Uncharacterized protein</fullName>
    </submittedName>
</protein>
<dbReference type="EMBL" id="CP050692">
    <property type="protein sequence ID" value="QIT46129.1"/>
    <property type="molecule type" value="Genomic_DNA"/>
</dbReference>
<dbReference type="AlphaFoldDB" id="A0AAE7CM91"/>
<gene>
    <name evidence="2" type="ORF">AFM16_23105</name>
    <name evidence="3" type="ORF">HCX60_23530</name>
</gene>
<proteinExistence type="predicted"/>
<name>A0AAE7CM91_STRAT</name>
<sequence length="141" mass="14726">MTQSAGEQGPLGVQIDHVPSEPGGSGTPGLWQPNLVSTPAQKKAAAQAIEDHIEPDTSKAGDHADDETGKAVTAFAPKDGDGWVTSTSLKSAHKTWGDQVKNLMNRLASEKAALRSTGLLFQTTDFGIGTGLRQTSPLDGY</sequence>
<reference evidence="2 4" key="1">
    <citation type="submission" date="2015-07" db="EMBL/GenBank/DDBJ databases">
        <title>Draft Genome Sequence of Streptomyces antibioticus, IMRU 3720 reveals insights in the evolution of actinomycin biosynthetic gene clusters in Streptomyces.</title>
        <authorList>
            <person name="Crnovcic I."/>
            <person name="Ruckert C."/>
            <person name="Kalinowksi J."/>
            <person name="Keller U."/>
        </authorList>
    </citation>
    <scope>NUCLEOTIDE SEQUENCE [LARGE SCALE GENOMIC DNA]</scope>
    <source>
        <strain evidence="2 4">DSM 41481</strain>
    </source>
</reference>
<dbReference type="Proteomes" id="UP000502504">
    <property type="component" value="Chromosome"/>
</dbReference>